<protein>
    <recommendedName>
        <fullName evidence="2">BURP domain-containing protein</fullName>
    </recommendedName>
</protein>
<comment type="caution">
    <text evidence="3">The sequence shown here is derived from an EMBL/GenBank/DDBJ whole genome shotgun (WGS) entry which is preliminary data.</text>
</comment>
<sequence>MGGLPSSSLPLCCLLLPFIATNTRIFKVLLVGESRDKVEALGVRHLNTSEFNPNHIIFKQLGFMPGEAPLCHFFPLKNLMWVPQHTTTSPPPCEKDKVLCCLRRLITASDLYIYWHSRDYRFEFMSGFNLDRQLIFVMG</sequence>
<dbReference type="InterPro" id="IPR004873">
    <property type="entry name" value="BURP_dom"/>
</dbReference>
<dbReference type="AlphaFoldDB" id="A0A445A8S6"/>
<dbReference type="InterPro" id="IPR044816">
    <property type="entry name" value="BURP"/>
</dbReference>
<keyword evidence="1" id="KW-0732">Signal</keyword>
<name>A0A445A8S6_ARAHY</name>
<reference evidence="3 4" key="1">
    <citation type="submission" date="2019-01" db="EMBL/GenBank/DDBJ databases">
        <title>Sequencing of cultivated peanut Arachis hypogaea provides insights into genome evolution and oil improvement.</title>
        <authorList>
            <person name="Chen X."/>
        </authorList>
    </citation>
    <scope>NUCLEOTIDE SEQUENCE [LARGE SCALE GENOMIC DNA]</scope>
    <source>
        <strain evidence="4">cv. Fuhuasheng</strain>
        <tissue evidence="3">Leaves</tissue>
    </source>
</reference>
<dbReference type="PANTHER" id="PTHR31236:SF59">
    <property type="entry name" value="BURP DOMAIN PROTEIN"/>
    <property type="match status" value="1"/>
</dbReference>
<feature type="chain" id="PRO_5019279743" description="BURP domain-containing protein" evidence="1">
    <location>
        <begin position="26"/>
        <end position="139"/>
    </location>
</feature>
<gene>
    <name evidence="3" type="ORF">Ahy_B03g068133</name>
</gene>
<keyword evidence="4" id="KW-1185">Reference proteome</keyword>
<dbReference type="Proteomes" id="UP000289738">
    <property type="component" value="Chromosome B03"/>
</dbReference>
<dbReference type="STRING" id="3818.A0A445A8S6"/>
<dbReference type="EMBL" id="SDMP01000013">
    <property type="protein sequence ID" value="RYR22840.1"/>
    <property type="molecule type" value="Genomic_DNA"/>
</dbReference>
<dbReference type="Pfam" id="PF03181">
    <property type="entry name" value="BURP"/>
    <property type="match status" value="1"/>
</dbReference>
<feature type="domain" description="BURP" evidence="2">
    <location>
        <begin position="1"/>
        <end position="84"/>
    </location>
</feature>
<dbReference type="PANTHER" id="PTHR31236">
    <property type="entry name" value="BURP DOMAIN PROTEIN USPL1-LIKE"/>
    <property type="match status" value="1"/>
</dbReference>
<evidence type="ECO:0000313" key="4">
    <source>
        <dbReference type="Proteomes" id="UP000289738"/>
    </source>
</evidence>
<feature type="signal peptide" evidence="1">
    <location>
        <begin position="1"/>
        <end position="25"/>
    </location>
</feature>
<organism evidence="3 4">
    <name type="scientific">Arachis hypogaea</name>
    <name type="common">Peanut</name>
    <dbReference type="NCBI Taxonomy" id="3818"/>
    <lineage>
        <taxon>Eukaryota</taxon>
        <taxon>Viridiplantae</taxon>
        <taxon>Streptophyta</taxon>
        <taxon>Embryophyta</taxon>
        <taxon>Tracheophyta</taxon>
        <taxon>Spermatophyta</taxon>
        <taxon>Magnoliopsida</taxon>
        <taxon>eudicotyledons</taxon>
        <taxon>Gunneridae</taxon>
        <taxon>Pentapetalae</taxon>
        <taxon>rosids</taxon>
        <taxon>fabids</taxon>
        <taxon>Fabales</taxon>
        <taxon>Fabaceae</taxon>
        <taxon>Papilionoideae</taxon>
        <taxon>50 kb inversion clade</taxon>
        <taxon>dalbergioids sensu lato</taxon>
        <taxon>Dalbergieae</taxon>
        <taxon>Pterocarpus clade</taxon>
        <taxon>Arachis</taxon>
    </lineage>
</organism>
<evidence type="ECO:0000259" key="2">
    <source>
        <dbReference type="PROSITE" id="PS51277"/>
    </source>
</evidence>
<accession>A0A445A8S6</accession>
<dbReference type="PROSITE" id="PS51277">
    <property type="entry name" value="BURP"/>
    <property type="match status" value="1"/>
</dbReference>
<evidence type="ECO:0000256" key="1">
    <source>
        <dbReference type="SAM" id="SignalP"/>
    </source>
</evidence>
<proteinExistence type="predicted"/>
<evidence type="ECO:0000313" key="3">
    <source>
        <dbReference type="EMBL" id="RYR22840.1"/>
    </source>
</evidence>